<sequence length="435" mass="48102">MNVVSDIWAFGAPLEPHPKRPHATSPAGYHPVQFCTGFWNNYCPDPYHCPFGAIWVRKDHFDLIHGRESTSRAILTNQEVQRGSVPFKYFLWEVPERTCILSQYAEGLEETGPHYPRPYEAHHLAPYRRYLQNKVPRKVFVPAAEPRRGSGSPSTPGTLSSSSGSSSSSGESVQPGPRPVPFRDITASQINVVTISSSGKPEKKRASLIPGSVLAVELLPDNAAAAEREAPSQAVPSDLSKRESPPPTQQPTTWTTDQPAQQPNKHFVQGPACTSAPTTEPIALAPVSPAASPVADLPDLMTCKWGTCSRVFTDQRVALEHIKSDHIKSRKYADYDFTCRIRGCPCGGKVFEKRDNVVSHVTNVAFDIRYAVCCFKPYGCTVALKREWDLPRHRKICKFRPEGYVTETEEGCGEGVGKKRKRGKEGGREAKIVRV</sequence>
<feature type="region of interest" description="Disordered" evidence="1">
    <location>
        <begin position="142"/>
        <end position="185"/>
    </location>
</feature>
<dbReference type="Gene3D" id="3.30.160.60">
    <property type="entry name" value="Classic Zinc Finger"/>
    <property type="match status" value="1"/>
</dbReference>
<reference evidence="3 4" key="1">
    <citation type="submission" date="2019-10" db="EMBL/GenBank/DDBJ databases">
        <authorList>
            <person name="Palmer J.M."/>
        </authorList>
    </citation>
    <scope>NUCLEOTIDE SEQUENCE [LARGE SCALE GENOMIC DNA]</scope>
    <source>
        <strain evidence="3 4">TWF718</strain>
    </source>
</reference>
<dbReference type="Proteomes" id="UP001313282">
    <property type="component" value="Unassembled WGS sequence"/>
</dbReference>
<protein>
    <recommendedName>
        <fullName evidence="2">C2H2-type domain-containing protein</fullName>
    </recommendedName>
</protein>
<comment type="caution">
    <text evidence="3">The sequence shown here is derived from an EMBL/GenBank/DDBJ whole genome shotgun (WGS) entry which is preliminary data.</text>
</comment>
<dbReference type="PROSITE" id="PS00028">
    <property type="entry name" value="ZINC_FINGER_C2H2_1"/>
    <property type="match status" value="1"/>
</dbReference>
<feature type="domain" description="C2H2-type" evidence="2">
    <location>
        <begin position="303"/>
        <end position="326"/>
    </location>
</feature>
<accession>A0AAN8RLK7</accession>
<dbReference type="EMBL" id="JAVHNR010000002">
    <property type="protein sequence ID" value="KAK6352029.1"/>
    <property type="molecule type" value="Genomic_DNA"/>
</dbReference>
<evidence type="ECO:0000313" key="3">
    <source>
        <dbReference type="EMBL" id="KAK6352029.1"/>
    </source>
</evidence>
<feature type="region of interest" description="Disordered" evidence="1">
    <location>
        <begin position="225"/>
        <end position="273"/>
    </location>
</feature>
<evidence type="ECO:0000259" key="2">
    <source>
        <dbReference type="PROSITE" id="PS00028"/>
    </source>
</evidence>
<organism evidence="3 4">
    <name type="scientific">Orbilia javanica</name>
    <dbReference type="NCBI Taxonomy" id="47235"/>
    <lineage>
        <taxon>Eukaryota</taxon>
        <taxon>Fungi</taxon>
        <taxon>Dikarya</taxon>
        <taxon>Ascomycota</taxon>
        <taxon>Pezizomycotina</taxon>
        <taxon>Orbiliomycetes</taxon>
        <taxon>Orbiliales</taxon>
        <taxon>Orbiliaceae</taxon>
        <taxon>Orbilia</taxon>
    </lineage>
</organism>
<name>A0AAN8RLK7_9PEZI</name>
<proteinExistence type="predicted"/>
<feature type="compositionally biased region" description="Low complexity" evidence="1">
    <location>
        <begin position="250"/>
        <end position="263"/>
    </location>
</feature>
<evidence type="ECO:0000313" key="4">
    <source>
        <dbReference type="Proteomes" id="UP001313282"/>
    </source>
</evidence>
<feature type="compositionally biased region" description="Low complexity" evidence="1">
    <location>
        <begin position="149"/>
        <end position="172"/>
    </location>
</feature>
<evidence type="ECO:0000256" key="1">
    <source>
        <dbReference type="SAM" id="MobiDB-lite"/>
    </source>
</evidence>
<dbReference type="InterPro" id="IPR013087">
    <property type="entry name" value="Znf_C2H2_type"/>
</dbReference>
<gene>
    <name evidence="3" type="ORF">TWF718_005178</name>
</gene>
<keyword evidence="4" id="KW-1185">Reference proteome</keyword>
<dbReference type="AlphaFoldDB" id="A0AAN8RLK7"/>